<keyword evidence="2" id="KW-0238">DNA-binding</keyword>
<evidence type="ECO:0000256" key="1">
    <source>
        <dbReference type="ARBA" id="ARBA00004123"/>
    </source>
</evidence>
<dbReference type="RefSeq" id="XP_030751409.1">
    <property type="nucleotide sequence ID" value="XM_030895549.1"/>
</dbReference>
<dbReference type="PANTHER" id="PTHR19303:SF74">
    <property type="entry name" value="POGO TRANSPOSABLE ELEMENT WITH KRAB DOMAIN"/>
    <property type="match status" value="1"/>
</dbReference>
<dbReference type="PROSITE" id="PS51253">
    <property type="entry name" value="HTH_CENPB"/>
    <property type="match status" value="1"/>
</dbReference>
<proteinExistence type="predicted"/>
<reference evidence="6" key="1">
    <citation type="submission" date="2025-08" db="UniProtKB">
        <authorList>
            <consortium name="RefSeq"/>
        </authorList>
    </citation>
    <scope>IDENTIFICATION</scope>
    <source>
        <tissue evidence="6">Gonads</tissue>
    </source>
</reference>
<dbReference type="SUPFAM" id="SSF46689">
    <property type="entry name" value="Homeodomain-like"/>
    <property type="match status" value="1"/>
</dbReference>
<dbReference type="Gene3D" id="3.30.420.10">
    <property type="entry name" value="Ribonuclease H-like superfamily/Ribonuclease H"/>
    <property type="match status" value="1"/>
</dbReference>
<comment type="subcellular location">
    <subcellularLocation>
        <location evidence="1">Nucleus</location>
    </subcellularLocation>
</comment>
<feature type="compositionally biased region" description="Polar residues" evidence="3">
    <location>
        <begin position="502"/>
        <end position="515"/>
    </location>
</feature>
<protein>
    <submittedName>
        <fullName evidence="6">Uncharacterized protein LOC115878935</fullName>
    </submittedName>
</protein>
<evidence type="ECO:0000313" key="6">
    <source>
        <dbReference type="RefSeq" id="XP_030751409.1"/>
    </source>
</evidence>
<organism evidence="5 6">
    <name type="scientific">Sitophilus oryzae</name>
    <name type="common">Rice weevil</name>
    <name type="synonym">Curculio oryzae</name>
    <dbReference type="NCBI Taxonomy" id="7048"/>
    <lineage>
        <taxon>Eukaryota</taxon>
        <taxon>Metazoa</taxon>
        <taxon>Ecdysozoa</taxon>
        <taxon>Arthropoda</taxon>
        <taxon>Hexapoda</taxon>
        <taxon>Insecta</taxon>
        <taxon>Pterygota</taxon>
        <taxon>Neoptera</taxon>
        <taxon>Endopterygota</taxon>
        <taxon>Coleoptera</taxon>
        <taxon>Polyphaga</taxon>
        <taxon>Cucujiformia</taxon>
        <taxon>Curculionidae</taxon>
        <taxon>Dryophthorinae</taxon>
        <taxon>Sitophilus</taxon>
    </lineage>
</organism>
<dbReference type="PANTHER" id="PTHR19303">
    <property type="entry name" value="TRANSPOSON"/>
    <property type="match status" value="1"/>
</dbReference>
<dbReference type="OrthoDB" id="10035668at2759"/>
<dbReference type="InterPro" id="IPR004875">
    <property type="entry name" value="DDE_SF_endonuclease_dom"/>
</dbReference>
<dbReference type="InterPro" id="IPR006600">
    <property type="entry name" value="HTH_CenpB_DNA-bd_dom"/>
</dbReference>
<feature type="region of interest" description="Disordered" evidence="3">
    <location>
        <begin position="502"/>
        <end position="544"/>
    </location>
</feature>
<evidence type="ECO:0000256" key="3">
    <source>
        <dbReference type="SAM" id="MobiDB-lite"/>
    </source>
</evidence>
<sequence length="665" mass="75537">MVRKYVRKSNRGKGYTKESLKIALTAIKSGQITLYRANKVYKIPLATLHDHLKGRRGQKSSSYGRPQDISQHEEEKLATGLRAMEKWGFGLSRKEVLQIVADYVKENHLKTQFKDGKPGEDWFLNFKRRHNLSLKIPQSVEYARKKNLDPFLIYDYFDLLEKTINELGLQERPSQIWNLDESSFCTDPSKTKIVGQRGAPSTRTISGPGKQNTTVLMCCSASGEKAPPLIIFKGKHVWEQWTAPRGTEFPHTTYAATSKGWMETTVFKNYFQNSFLKNIGPDRPVLVIYDGHASHLGADVINIAIENGITILKLPPHTSHILQPLDLCVFKSLKTRWDAKLVQWQRKNVGLAVTKSVFSKMIGEIWLETRPEILVSGFTKAGIVPLNRGVIKEDSFDPVVFQRWQNNHKVASVQEPDLDLNMPSTSININEVQNIIEAGPSSSSQENISITSQEQERIPDVSFDELLLRSTKRENNPESKKRKRVCLGAEVVTRAEVDKILSKNTTTKSKPVNKSTKNKSVYKRKVTESSSDDDGDSWHSDSSEGRITEFENLSKSDLDEFDVNEANDEPKFTKIQIGDFVLVNFPGKRKVYKYVCLVKELINDDEVEVTGLKRLTNKCHFILKHDDVCTVPLSDIEKKLPVPKISVTADYKKYIFETAPEVFET</sequence>
<dbReference type="Proteomes" id="UP000504635">
    <property type="component" value="Unplaced"/>
</dbReference>
<accession>A0A6J2XL61</accession>
<dbReference type="AlphaFoldDB" id="A0A6J2XL61"/>
<feature type="domain" description="HTH CENPB-type" evidence="4">
    <location>
        <begin position="61"/>
        <end position="136"/>
    </location>
</feature>
<dbReference type="GO" id="GO:0005634">
    <property type="term" value="C:nucleus"/>
    <property type="evidence" value="ECO:0007669"/>
    <property type="project" value="UniProtKB-SubCell"/>
</dbReference>
<dbReference type="KEGG" id="soy:115878935"/>
<keyword evidence="5" id="KW-1185">Reference proteome</keyword>
<dbReference type="Gene3D" id="1.10.10.60">
    <property type="entry name" value="Homeodomain-like"/>
    <property type="match status" value="1"/>
</dbReference>
<dbReference type="GeneID" id="115878935"/>
<dbReference type="InterPro" id="IPR009057">
    <property type="entry name" value="Homeodomain-like_sf"/>
</dbReference>
<dbReference type="InParanoid" id="A0A6J2XL61"/>
<dbReference type="InterPro" id="IPR036397">
    <property type="entry name" value="RNaseH_sf"/>
</dbReference>
<evidence type="ECO:0000313" key="5">
    <source>
        <dbReference type="Proteomes" id="UP000504635"/>
    </source>
</evidence>
<evidence type="ECO:0000256" key="2">
    <source>
        <dbReference type="ARBA" id="ARBA00023125"/>
    </source>
</evidence>
<dbReference type="InterPro" id="IPR050863">
    <property type="entry name" value="CenT-Element_Derived"/>
</dbReference>
<name>A0A6J2XL61_SITOR</name>
<evidence type="ECO:0000259" key="4">
    <source>
        <dbReference type="PROSITE" id="PS51253"/>
    </source>
</evidence>
<gene>
    <name evidence="6" type="primary">LOC115878935</name>
</gene>
<dbReference type="GO" id="GO:0003677">
    <property type="term" value="F:DNA binding"/>
    <property type="evidence" value="ECO:0007669"/>
    <property type="project" value="UniProtKB-KW"/>
</dbReference>
<dbReference type="Pfam" id="PF03184">
    <property type="entry name" value="DDE_1"/>
    <property type="match status" value="1"/>
</dbReference>